<sequence length="460" mass="49457">MLRAKTLVSIGVECKDVAVTTEPRPPRALARVLFSPWAITVAFVAVHAWLIQDAWKWKPQIFGDVGLYEWWVRNGISTGHWPVFDESWVYPVGALLAITPPAWFSQTPDGYAWVWLSLVTALDAVATVFLVRARPRGPLGAWFWLIFLLALGPIFLGRLDGVIAPVILLALVISARHPAVAMTLATLGAWIKIAPGAAAVAIAATARSWTGFARHVVLPGAVVSVLVIGWALVMGSGSRVLDVFGEQSDRALQVEAVGATPFLLMGLNNPEYDPVWNDVIYTYEILGAAPGALAEALDIALPLVVLLLAALAWFAVRRRPERAHDVLLLVAAAELLALIVFNKVGSPQFIAWIGPPVAVAIALYGGGTAAARRTWLPPALGMLVTAYLTYLIFPVRYGEFLGGFQYMIVVGAVRNGLLVALLLGAIVRLVQIAVASPHREAEPVPEPAAAPALQKEQDDT</sequence>
<organism evidence="3 4">
    <name type="scientific">Myceligenerans crystallogenes</name>
    <dbReference type="NCBI Taxonomy" id="316335"/>
    <lineage>
        <taxon>Bacteria</taxon>
        <taxon>Bacillati</taxon>
        <taxon>Actinomycetota</taxon>
        <taxon>Actinomycetes</taxon>
        <taxon>Micrococcales</taxon>
        <taxon>Promicromonosporaceae</taxon>
        <taxon>Myceligenerans</taxon>
    </lineage>
</organism>
<comment type="caution">
    <text evidence="3">The sequence shown here is derived from an EMBL/GenBank/DDBJ whole genome shotgun (WGS) entry which is preliminary data.</text>
</comment>
<evidence type="ECO:0000256" key="2">
    <source>
        <dbReference type="SAM" id="Phobius"/>
    </source>
</evidence>
<keyword evidence="4" id="KW-1185">Reference proteome</keyword>
<feature type="transmembrane region" description="Helical" evidence="2">
    <location>
        <begin position="110"/>
        <end position="131"/>
    </location>
</feature>
<evidence type="ECO:0008006" key="5">
    <source>
        <dbReference type="Google" id="ProtNLM"/>
    </source>
</evidence>
<evidence type="ECO:0000313" key="4">
    <source>
        <dbReference type="Proteomes" id="UP001501094"/>
    </source>
</evidence>
<dbReference type="Proteomes" id="UP001501094">
    <property type="component" value="Unassembled WGS sequence"/>
</dbReference>
<gene>
    <name evidence="3" type="ORF">GCM10009751_15240</name>
</gene>
<feature type="transmembrane region" description="Helical" evidence="2">
    <location>
        <begin position="32"/>
        <end position="51"/>
    </location>
</feature>
<keyword evidence="2" id="KW-0812">Transmembrane</keyword>
<keyword evidence="2" id="KW-0472">Membrane</keyword>
<feature type="transmembrane region" description="Helical" evidence="2">
    <location>
        <begin position="216"/>
        <end position="233"/>
    </location>
</feature>
<evidence type="ECO:0000256" key="1">
    <source>
        <dbReference type="SAM" id="MobiDB-lite"/>
    </source>
</evidence>
<reference evidence="3 4" key="1">
    <citation type="journal article" date="2019" name="Int. J. Syst. Evol. Microbiol.">
        <title>The Global Catalogue of Microorganisms (GCM) 10K type strain sequencing project: providing services to taxonomists for standard genome sequencing and annotation.</title>
        <authorList>
            <consortium name="The Broad Institute Genomics Platform"/>
            <consortium name="The Broad Institute Genome Sequencing Center for Infectious Disease"/>
            <person name="Wu L."/>
            <person name="Ma J."/>
        </authorList>
    </citation>
    <scope>NUCLEOTIDE SEQUENCE [LARGE SCALE GENOMIC DNA]</scope>
    <source>
        <strain evidence="3 4">JCM 14326</strain>
    </source>
</reference>
<feature type="region of interest" description="Disordered" evidence="1">
    <location>
        <begin position="441"/>
        <end position="460"/>
    </location>
</feature>
<proteinExistence type="predicted"/>
<feature type="transmembrane region" description="Helical" evidence="2">
    <location>
        <begin position="179"/>
        <end position="204"/>
    </location>
</feature>
<feature type="transmembrane region" description="Helical" evidence="2">
    <location>
        <begin position="374"/>
        <end position="393"/>
    </location>
</feature>
<feature type="transmembrane region" description="Helical" evidence="2">
    <location>
        <begin position="323"/>
        <end position="343"/>
    </location>
</feature>
<feature type="transmembrane region" description="Helical" evidence="2">
    <location>
        <begin position="143"/>
        <end position="173"/>
    </location>
</feature>
<name>A0ABN2N9B8_9MICO</name>
<protein>
    <recommendedName>
        <fullName evidence="5">DUF2029 domain-containing protein</fullName>
    </recommendedName>
</protein>
<feature type="transmembrane region" description="Helical" evidence="2">
    <location>
        <begin position="349"/>
        <end position="367"/>
    </location>
</feature>
<dbReference type="EMBL" id="BAAANL010000003">
    <property type="protein sequence ID" value="GAA1858743.1"/>
    <property type="molecule type" value="Genomic_DNA"/>
</dbReference>
<evidence type="ECO:0000313" key="3">
    <source>
        <dbReference type="EMBL" id="GAA1858743.1"/>
    </source>
</evidence>
<feature type="transmembrane region" description="Helical" evidence="2">
    <location>
        <begin position="405"/>
        <end position="430"/>
    </location>
</feature>
<feature type="transmembrane region" description="Helical" evidence="2">
    <location>
        <begin position="299"/>
        <end position="316"/>
    </location>
</feature>
<accession>A0ABN2N9B8</accession>
<keyword evidence="2" id="KW-1133">Transmembrane helix</keyword>